<dbReference type="Gene3D" id="1.20.120.1080">
    <property type="match status" value="1"/>
</dbReference>
<dbReference type="OrthoDB" id="6144055at2759"/>
<keyword evidence="5" id="KW-0863">Zinc-finger</keyword>
<dbReference type="PROSITE" id="PS51194">
    <property type="entry name" value="HELICASE_CTER"/>
    <property type="match status" value="1"/>
</dbReference>
<dbReference type="InterPro" id="IPR012677">
    <property type="entry name" value="Nucleotide-bd_a/b_plait_sf"/>
</dbReference>
<dbReference type="Pfam" id="PF00271">
    <property type="entry name" value="Helicase_C"/>
    <property type="match status" value="1"/>
</dbReference>
<evidence type="ECO:0000256" key="1">
    <source>
        <dbReference type="ARBA" id="ARBA00022679"/>
    </source>
</evidence>
<dbReference type="EMBL" id="MU826832">
    <property type="protein sequence ID" value="KAJ7373082.1"/>
    <property type="molecule type" value="Genomic_DNA"/>
</dbReference>
<keyword evidence="3" id="KW-0677">Repeat</keyword>
<dbReference type="Pfam" id="PF04408">
    <property type="entry name" value="WHD_HA2"/>
    <property type="match status" value="1"/>
</dbReference>
<dbReference type="Gene3D" id="1.20.120.1750">
    <property type="match status" value="1"/>
</dbReference>
<dbReference type="GO" id="GO:0016740">
    <property type="term" value="F:transferase activity"/>
    <property type="evidence" value="ECO:0007669"/>
    <property type="project" value="UniProtKB-KW"/>
</dbReference>
<dbReference type="InterPro" id="IPR048333">
    <property type="entry name" value="HA2_WH"/>
</dbReference>
<evidence type="ECO:0000256" key="3">
    <source>
        <dbReference type="ARBA" id="ARBA00022737"/>
    </source>
</evidence>
<dbReference type="InterPro" id="IPR001650">
    <property type="entry name" value="Helicase_C-like"/>
</dbReference>
<evidence type="ECO:0000256" key="5">
    <source>
        <dbReference type="ARBA" id="ARBA00022771"/>
    </source>
</evidence>
<dbReference type="InterPro" id="IPR011709">
    <property type="entry name" value="DEAD-box_helicase_OB_fold"/>
</dbReference>
<name>A0A9W9Z0T6_9CNID</name>
<gene>
    <name evidence="11" type="ORF">OS493_014229</name>
</gene>
<dbReference type="PANTHER" id="PTHR18934:SF81">
    <property type="entry name" value="ATP-DEPENDENT RNA HELICASE DEAH11, CHLOROPLASTIC-RELATED"/>
    <property type="match status" value="1"/>
</dbReference>
<dbReference type="Gene3D" id="3.30.70.330">
    <property type="match status" value="1"/>
</dbReference>
<dbReference type="Pfam" id="PF01485">
    <property type="entry name" value="IBR"/>
    <property type="match status" value="1"/>
</dbReference>
<dbReference type="GO" id="GO:0003723">
    <property type="term" value="F:RNA binding"/>
    <property type="evidence" value="ECO:0007669"/>
    <property type="project" value="InterPro"/>
</dbReference>
<dbReference type="AlphaFoldDB" id="A0A9W9Z0T6"/>
<dbReference type="InterPro" id="IPR027417">
    <property type="entry name" value="P-loop_NTPase"/>
</dbReference>
<dbReference type="InterPro" id="IPR035979">
    <property type="entry name" value="RBD_domain_sf"/>
</dbReference>
<dbReference type="PANTHER" id="PTHR18934">
    <property type="entry name" value="ATP-DEPENDENT RNA HELICASE"/>
    <property type="match status" value="1"/>
</dbReference>
<keyword evidence="12" id="KW-1185">Reference proteome</keyword>
<keyword evidence="7" id="KW-0862">Zinc</keyword>
<evidence type="ECO:0000256" key="8">
    <source>
        <dbReference type="ARBA" id="ARBA00022840"/>
    </source>
</evidence>
<dbReference type="InterPro" id="IPR036612">
    <property type="entry name" value="KH_dom_type_1_sf"/>
</dbReference>
<sequence>MFPVDVVWKDEPSSNVENYLQEAVNTVREIHHEQGPGDILVFLTSPVETERACEKLAKAELDPNLVCLPLHGKLRQEEQRRVFEEDPSKRKVVFATNCAETSITIPGIRYVVDTGMVKEMKFEPKRSKSSLELTTINKSSAEQRKGRAGRTQAGKCFRLYSEEEYASMEDQSKPEILRVHLGQAVLKLMDLGIENITEFEFVESPPLDAIELALEALTSLGAIANGQLTELGHKIARVAVEPRLAKVIFDGIDQGVGAEALALAAIATVSGSVFFRMGSEEDKQLADSRKVGFCHNGGDLLTLLEVYRQYLKQPKGKRNKWAFDNSLNAKSLRLTDETIKELNLTLKRELCIPVPDAFGEDESADLKLQRILLSCYATNLCVFTGHEKAGYRVVSFNHCVQLHPSSSLRFLGATPQFIVFEQLLKTSRDFVMNATPVEETWLREIISEGAVKYDLEELMSTVLKEVALPCSPDLITLAFGGRFQRRKLDEVEEKVSKSCDDSLVVLEKDEAQGQMKIFVPVSQTARAVSVLEGLLEESRKILRSEEREEQLKEECQGSRIVWGQGGEVKELLMPHMYRTVTIGEIDDGYAVPIVLDYLKSCGDIMKHHVKEQDGKIRVFATFKNSEGAVKAVKGSSSNSLVNGKVKPSHSISDGTRTYVSQFKVKAKWLRRPGKGTGCIQFFNDEDFFHTLGSLPSLMIKSRQTKFQVDRFHEEQIFMRGLDPETSENDVKSAIEERLPAVKVKKVFIHRTSEFDTTDETLTSQKTSLQECLGVFATEGQYSVYLGKPSPKNFDGFANLTFQDSEEGQAAVKGLNGRHISGIGVVTLHPNLSTTLLCTRNVYAVTEDELKEIFNELDRTFGKKLVIKVNNQRKDKRVAIEIRSDCTEHFIRATTILTDTLNGDKIDCKISKVLEILLTNPVKDDLQAIQKDTGTVINQDWKNHVVRIHGSEANRELAKRAINKFLDDSITSNSHSWQIQLRGPNKPRGLLKALFIRFGVNLQRLQDIGGVQKIHVEFRWHVLKIQSSDEAQETINRYVEECCKTLPQESPHLHSNDQSQLTCGICLCDVDGTAADVYRLACCGHAYDKSCVIQQLKSPDFPLKCVTERCEELLVWRDFQNLLNERERKRLAFSALDEYVKGNPEIVRYCPTADCGMVYRVSKEGTRYSCGACLSEICTSCHVQWHNGLTCAMLRSEKQVEGQLKEWMTKDPSNRKNCPRCKTPIEKNAGCNHMECSQCKAHMCWPCMEVFPTGDAVYSHQQYCPGR</sequence>
<evidence type="ECO:0000256" key="6">
    <source>
        <dbReference type="ARBA" id="ARBA00022786"/>
    </source>
</evidence>
<dbReference type="Pfam" id="PF22191">
    <property type="entry name" value="IBR_1"/>
    <property type="match status" value="1"/>
</dbReference>
<dbReference type="CDD" id="cd20335">
    <property type="entry name" value="BRcat_RBR"/>
    <property type="match status" value="1"/>
</dbReference>
<proteinExistence type="predicted"/>
<protein>
    <submittedName>
        <fullName evidence="11">Uncharacterized protein</fullName>
    </submittedName>
</protein>
<dbReference type="CDD" id="cd18791">
    <property type="entry name" value="SF2_C_RHA"/>
    <property type="match status" value="1"/>
</dbReference>
<dbReference type="CDD" id="cd22585">
    <property type="entry name" value="Rcat_RBR_DEAH12-like"/>
    <property type="match status" value="1"/>
</dbReference>
<dbReference type="Pfam" id="PF24471">
    <property type="entry name" value="KH_DEAH11"/>
    <property type="match status" value="1"/>
</dbReference>
<organism evidence="11 12">
    <name type="scientific">Desmophyllum pertusum</name>
    <dbReference type="NCBI Taxonomy" id="174260"/>
    <lineage>
        <taxon>Eukaryota</taxon>
        <taxon>Metazoa</taxon>
        <taxon>Cnidaria</taxon>
        <taxon>Anthozoa</taxon>
        <taxon>Hexacorallia</taxon>
        <taxon>Scleractinia</taxon>
        <taxon>Caryophylliina</taxon>
        <taxon>Caryophylliidae</taxon>
        <taxon>Desmophyllum</taxon>
    </lineage>
</organism>
<dbReference type="Pfam" id="PF07717">
    <property type="entry name" value="OB_NTP_bind"/>
    <property type="match status" value="1"/>
</dbReference>
<comment type="caution">
    <text evidence="11">The sequence shown here is derived from an EMBL/GenBank/DDBJ whole genome shotgun (WGS) entry which is preliminary data.</text>
</comment>
<evidence type="ECO:0000259" key="9">
    <source>
        <dbReference type="PROSITE" id="PS51194"/>
    </source>
</evidence>
<dbReference type="PROSITE" id="PS51873">
    <property type="entry name" value="TRIAD"/>
    <property type="match status" value="1"/>
</dbReference>
<evidence type="ECO:0000256" key="7">
    <source>
        <dbReference type="ARBA" id="ARBA00022833"/>
    </source>
</evidence>
<dbReference type="SUPFAM" id="SSF54928">
    <property type="entry name" value="RNA-binding domain, RBD"/>
    <property type="match status" value="2"/>
</dbReference>
<dbReference type="Pfam" id="PF21010">
    <property type="entry name" value="HA2_C"/>
    <property type="match status" value="1"/>
</dbReference>
<dbReference type="InterPro" id="IPR002867">
    <property type="entry name" value="IBR_dom"/>
</dbReference>
<dbReference type="InterPro" id="IPR056245">
    <property type="entry name" value="KH_DEAH11/12"/>
</dbReference>
<keyword evidence="2" id="KW-0479">Metal-binding</keyword>
<accession>A0A9W9Z0T6</accession>
<keyword evidence="1" id="KW-0808">Transferase</keyword>
<dbReference type="SMART" id="SM00647">
    <property type="entry name" value="IBR"/>
    <property type="match status" value="2"/>
</dbReference>
<dbReference type="SUPFAM" id="SSF54791">
    <property type="entry name" value="Eukaryotic type KH-domain (KH-domain type I)"/>
    <property type="match status" value="1"/>
</dbReference>
<keyword evidence="4" id="KW-0547">Nucleotide-binding</keyword>
<evidence type="ECO:0000256" key="4">
    <source>
        <dbReference type="ARBA" id="ARBA00022741"/>
    </source>
</evidence>
<dbReference type="Proteomes" id="UP001163046">
    <property type="component" value="Unassembled WGS sequence"/>
</dbReference>
<keyword evidence="6" id="KW-0833">Ubl conjugation pathway</keyword>
<dbReference type="SMART" id="SM00847">
    <property type="entry name" value="HA2"/>
    <property type="match status" value="1"/>
</dbReference>
<dbReference type="GO" id="GO:0004386">
    <property type="term" value="F:helicase activity"/>
    <property type="evidence" value="ECO:0007669"/>
    <property type="project" value="TreeGrafter"/>
</dbReference>
<dbReference type="Gene3D" id="3.40.50.300">
    <property type="entry name" value="P-loop containing nucleotide triphosphate hydrolases"/>
    <property type="match status" value="1"/>
</dbReference>
<dbReference type="InterPro" id="IPR044066">
    <property type="entry name" value="TRIAD_supradom"/>
</dbReference>
<dbReference type="InterPro" id="IPR007502">
    <property type="entry name" value="Helicase-assoc_dom"/>
</dbReference>
<dbReference type="GO" id="GO:0008270">
    <property type="term" value="F:zinc ion binding"/>
    <property type="evidence" value="ECO:0007669"/>
    <property type="project" value="UniProtKB-KW"/>
</dbReference>
<evidence type="ECO:0000313" key="12">
    <source>
        <dbReference type="Proteomes" id="UP001163046"/>
    </source>
</evidence>
<evidence type="ECO:0000313" key="11">
    <source>
        <dbReference type="EMBL" id="KAJ7373082.1"/>
    </source>
</evidence>
<evidence type="ECO:0000259" key="10">
    <source>
        <dbReference type="PROSITE" id="PS51873"/>
    </source>
</evidence>
<evidence type="ECO:0000256" key="2">
    <source>
        <dbReference type="ARBA" id="ARBA00022723"/>
    </source>
</evidence>
<reference evidence="11" key="1">
    <citation type="submission" date="2023-01" db="EMBL/GenBank/DDBJ databases">
        <title>Genome assembly of the deep-sea coral Lophelia pertusa.</title>
        <authorList>
            <person name="Herrera S."/>
            <person name="Cordes E."/>
        </authorList>
    </citation>
    <scope>NUCLEOTIDE SEQUENCE</scope>
    <source>
        <strain evidence="11">USNM1676648</strain>
        <tissue evidence="11">Polyp</tissue>
    </source>
</reference>
<feature type="domain" description="Helicase C-terminal" evidence="9">
    <location>
        <begin position="19"/>
        <end position="192"/>
    </location>
</feature>
<dbReference type="SUPFAM" id="SSF52540">
    <property type="entry name" value="P-loop containing nucleoside triphosphate hydrolases"/>
    <property type="match status" value="1"/>
</dbReference>
<feature type="domain" description="RING-type" evidence="10">
    <location>
        <begin position="1058"/>
        <end position="1263"/>
    </location>
</feature>
<dbReference type="GO" id="GO:0005524">
    <property type="term" value="F:ATP binding"/>
    <property type="evidence" value="ECO:0007669"/>
    <property type="project" value="UniProtKB-KW"/>
</dbReference>
<dbReference type="SUPFAM" id="SSF57850">
    <property type="entry name" value="RING/U-box"/>
    <property type="match status" value="3"/>
</dbReference>
<keyword evidence="8" id="KW-0067">ATP-binding</keyword>
<dbReference type="SMART" id="SM00490">
    <property type="entry name" value="HELICc"/>
    <property type="match status" value="1"/>
</dbReference>